<sequence length="323" mass="37605">MQRVNRLKQIYQTIDNGTAEHKIQNLPKFPKIIEFELTNHCNFQCLMCKTGVGTSTRERGYMSDEIFEKVIDEINHYPIALKFVGQGEPLLHPKCIDFIKKSKENGIIVHLTTNGSLLEENMIKELIEVKLDSLKFSFQGIDAEGYKTLRQKDAFEDLLDRIKMLFRLRGDNEFPYITIGTSVTNEKEEDIKNFRHLCSKICDKVEIGITTLEFIELEKIKNENTRNAFKCIQEKQNNIKKRYTCCPQIFDTIAVRWNGDITACCADLDGVMTLGNILENSILDCWNSPIENRYREILARCEYEKLELCKDCYDIYGWTYGEN</sequence>
<evidence type="ECO:0000256" key="1">
    <source>
        <dbReference type="ARBA" id="ARBA00001966"/>
    </source>
</evidence>
<evidence type="ECO:0000259" key="8">
    <source>
        <dbReference type="PROSITE" id="PS51918"/>
    </source>
</evidence>
<organism evidence="9 10">
    <name type="scientific">Parablautia muri</name>
    <dbReference type="NCBI Taxonomy" id="2320879"/>
    <lineage>
        <taxon>Bacteria</taxon>
        <taxon>Bacillati</taxon>
        <taxon>Bacillota</taxon>
        <taxon>Clostridia</taxon>
        <taxon>Lachnospirales</taxon>
        <taxon>Lachnospiraceae</taxon>
        <taxon>Parablautia</taxon>
    </lineage>
</organism>
<dbReference type="InterPro" id="IPR023885">
    <property type="entry name" value="4Fe4S-binding_SPASM_dom"/>
</dbReference>
<dbReference type="AlphaFoldDB" id="A0A9X5BF20"/>
<dbReference type="Proteomes" id="UP001154420">
    <property type="component" value="Unassembled WGS sequence"/>
</dbReference>
<evidence type="ECO:0000256" key="2">
    <source>
        <dbReference type="ARBA" id="ARBA00022485"/>
    </source>
</evidence>
<dbReference type="SUPFAM" id="SSF102114">
    <property type="entry name" value="Radical SAM enzymes"/>
    <property type="match status" value="1"/>
</dbReference>
<evidence type="ECO:0000256" key="5">
    <source>
        <dbReference type="ARBA" id="ARBA00023002"/>
    </source>
</evidence>
<evidence type="ECO:0000313" key="9">
    <source>
        <dbReference type="EMBL" id="NBJ92534.1"/>
    </source>
</evidence>
<evidence type="ECO:0000256" key="4">
    <source>
        <dbReference type="ARBA" id="ARBA00022723"/>
    </source>
</evidence>
<feature type="domain" description="Radical SAM core" evidence="8">
    <location>
        <begin position="27"/>
        <end position="256"/>
    </location>
</feature>
<keyword evidence="3" id="KW-0949">S-adenosyl-L-methionine</keyword>
<comment type="caution">
    <text evidence="9">The sequence shown here is derived from an EMBL/GenBank/DDBJ whole genome shotgun (WGS) entry which is preliminary data.</text>
</comment>
<dbReference type="InterPro" id="IPR058240">
    <property type="entry name" value="rSAM_sf"/>
</dbReference>
<dbReference type="Gene3D" id="3.20.20.70">
    <property type="entry name" value="Aldolase class I"/>
    <property type="match status" value="1"/>
</dbReference>
<dbReference type="SFLD" id="SFLDG01067">
    <property type="entry name" value="SPASM/twitch_domain_containing"/>
    <property type="match status" value="1"/>
</dbReference>
<dbReference type="PROSITE" id="PS01305">
    <property type="entry name" value="MOAA_NIFB_PQQE"/>
    <property type="match status" value="1"/>
</dbReference>
<dbReference type="PANTHER" id="PTHR11228">
    <property type="entry name" value="RADICAL SAM DOMAIN PROTEIN"/>
    <property type="match status" value="1"/>
</dbReference>
<evidence type="ECO:0000313" key="10">
    <source>
        <dbReference type="Proteomes" id="UP001154420"/>
    </source>
</evidence>
<dbReference type="EMBL" id="QZDT01000009">
    <property type="protein sequence ID" value="NBJ92534.1"/>
    <property type="molecule type" value="Genomic_DNA"/>
</dbReference>
<evidence type="ECO:0000256" key="6">
    <source>
        <dbReference type="ARBA" id="ARBA00023004"/>
    </source>
</evidence>
<dbReference type="CDD" id="cd01335">
    <property type="entry name" value="Radical_SAM"/>
    <property type="match status" value="1"/>
</dbReference>
<evidence type="ECO:0000256" key="3">
    <source>
        <dbReference type="ARBA" id="ARBA00022691"/>
    </source>
</evidence>
<dbReference type="PROSITE" id="PS51918">
    <property type="entry name" value="RADICAL_SAM"/>
    <property type="match status" value="1"/>
</dbReference>
<dbReference type="InterPro" id="IPR050377">
    <property type="entry name" value="Radical_SAM_PqqE_MftC-like"/>
</dbReference>
<keyword evidence="4" id="KW-0479">Metal-binding</keyword>
<keyword evidence="6" id="KW-0408">Iron</keyword>
<dbReference type="SFLD" id="SFLDG01387">
    <property type="entry name" value="BtrN-like_SPASM_domain_contain"/>
    <property type="match status" value="1"/>
</dbReference>
<dbReference type="Pfam" id="PF13186">
    <property type="entry name" value="SPASM"/>
    <property type="match status" value="1"/>
</dbReference>
<dbReference type="Pfam" id="PF04055">
    <property type="entry name" value="Radical_SAM"/>
    <property type="match status" value="1"/>
</dbReference>
<evidence type="ECO:0000256" key="7">
    <source>
        <dbReference type="ARBA" id="ARBA00023014"/>
    </source>
</evidence>
<dbReference type="GO" id="GO:0016491">
    <property type="term" value="F:oxidoreductase activity"/>
    <property type="evidence" value="ECO:0007669"/>
    <property type="project" value="UniProtKB-KW"/>
</dbReference>
<accession>A0A9X5BF20</accession>
<dbReference type="GO" id="GO:0046872">
    <property type="term" value="F:metal ion binding"/>
    <property type="evidence" value="ECO:0007669"/>
    <property type="project" value="UniProtKB-KW"/>
</dbReference>
<keyword evidence="5" id="KW-0560">Oxidoreductase</keyword>
<dbReference type="InterPro" id="IPR013785">
    <property type="entry name" value="Aldolase_TIM"/>
</dbReference>
<dbReference type="GO" id="GO:0051539">
    <property type="term" value="F:4 iron, 4 sulfur cluster binding"/>
    <property type="evidence" value="ECO:0007669"/>
    <property type="project" value="UniProtKB-KW"/>
</dbReference>
<dbReference type="OrthoDB" id="5288924at2"/>
<protein>
    <submittedName>
        <fullName evidence="9">Radical SAM protein</fullName>
    </submittedName>
</protein>
<dbReference type="SFLD" id="SFLDS00029">
    <property type="entry name" value="Radical_SAM"/>
    <property type="match status" value="1"/>
</dbReference>
<dbReference type="CDD" id="cd21109">
    <property type="entry name" value="SPASM"/>
    <property type="match status" value="1"/>
</dbReference>
<keyword evidence="7" id="KW-0411">Iron-sulfur</keyword>
<keyword evidence="2" id="KW-0004">4Fe-4S</keyword>
<comment type="cofactor">
    <cofactor evidence="1">
        <name>[4Fe-4S] cluster</name>
        <dbReference type="ChEBI" id="CHEBI:49883"/>
    </cofactor>
</comment>
<gene>
    <name evidence="9" type="ORF">D5281_07975</name>
</gene>
<dbReference type="RefSeq" id="WP_160559627.1">
    <property type="nucleotide sequence ID" value="NZ_QZDT01000009.1"/>
</dbReference>
<keyword evidence="10" id="KW-1185">Reference proteome</keyword>
<dbReference type="InterPro" id="IPR034391">
    <property type="entry name" value="AdoMet-like_SPASM_containing"/>
</dbReference>
<reference evidence="9" key="1">
    <citation type="submission" date="2018-09" db="EMBL/GenBank/DDBJ databases">
        <title>Murine metabolic-syndrome-specific gut microbial biobank.</title>
        <authorList>
            <person name="Liu C."/>
        </authorList>
    </citation>
    <scope>NUCLEOTIDE SEQUENCE</scope>
    <source>
        <strain evidence="9">D42-62</strain>
    </source>
</reference>
<proteinExistence type="predicted"/>
<dbReference type="PANTHER" id="PTHR11228:SF7">
    <property type="entry name" value="PQQA PEPTIDE CYCLASE"/>
    <property type="match status" value="1"/>
</dbReference>
<dbReference type="InterPro" id="IPR000385">
    <property type="entry name" value="MoaA_NifB_PqqE_Fe-S-bd_CS"/>
</dbReference>
<dbReference type="InterPro" id="IPR007197">
    <property type="entry name" value="rSAM"/>
</dbReference>
<name>A0A9X5BF20_9FIRM</name>